<reference evidence="3 4" key="1">
    <citation type="submission" date="2018-07" db="EMBL/GenBank/DDBJ databases">
        <title>Erythrobacter nanhaiensis sp. nov., a novel member of the genus Erythrobacter isolated from the South China Sea.</title>
        <authorList>
            <person name="Chen X."/>
            <person name="Liu J."/>
        </authorList>
    </citation>
    <scope>NUCLEOTIDE SEQUENCE [LARGE SCALE GENOMIC DNA]</scope>
    <source>
        <strain evidence="3 4">S-5</strain>
    </source>
</reference>
<keyword evidence="3" id="KW-0482">Metalloprotease</keyword>
<feature type="transmembrane region" description="Helical" evidence="1">
    <location>
        <begin position="20"/>
        <end position="40"/>
    </location>
</feature>
<gene>
    <name evidence="3" type="ORF">DL238_05405</name>
</gene>
<feature type="domain" description="CAAX prenyl protease 2/Lysostaphin resistance protein A-like" evidence="2">
    <location>
        <begin position="134"/>
        <end position="228"/>
    </location>
</feature>
<feature type="transmembrane region" description="Helical" evidence="1">
    <location>
        <begin position="46"/>
        <end position="67"/>
    </location>
</feature>
<dbReference type="EMBL" id="QRBB01000001">
    <property type="protein sequence ID" value="RDS77104.1"/>
    <property type="molecule type" value="Genomic_DNA"/>
</dbReference>
<organism evidence="3 4">
    <name type="scientific">Alteriqipengyuania lutimaris</name>
    <dbReference type="NCBI Taxonomy" id="1538146"/>
    <lineage>
        <taxon>Bacteria</taxon>
        <taxon>Pseudomonadati</taxon>
        <taxon>Pseudomonadota</taxon>
        <taxon>Alphaproteobacteria</taxon>
        <taxon>Sphingomonadales</taxon>
        <taxon>Erythrobacteraceae</taxon>
        <taxon>Alteriqipengyuania</taxon>
    </lineage>
</organism>
<dbReference type="Pfam" id="PF02517">
    <property type="entry name" value="Rce1-like"/>
    <property type="match status" value="1"/>
</dbReference>
<sequence length="243" mass="26319">MKQRSLARNRLRRLSWLRFFVQLGSVALAYFLASIPPILILGETSAGILGSVVASMVAALLVARLWLGADGCVRQAWSIRPPVNMGRTLALAALGTGAIIALFALGAIAIDALGLPPIDVSLILDYVTESPLSFALWIVLVAWFAAGFGEELLYRGFLMDRLMRLRGMRGRKWPAAIIQAALFGLPHLYQGWGGVLVTASIGLFLAWLRFANRGNLWACILAHAAVDTIMLSLAYGESLGWIS</sequence>
<keyword evidence="4" id="KW-1185">Reference proteome</keyword>
<keyword evidence="1" id="KW-0472">Membrane</keyword>
<evidence type="ECO:0000259" key="2">
    <source>
        <dbReference type="Pfam" id="PF02517"/>
    </source>
</evidence>
<dbReference type="OrthoDB" id="7632478at2"/>
<dbReference type="GO" id="GO:0006508">
    <property type="term" value="P:proteolysis"/>
    <property type="evidence" value="ECO:0007669"/>
    <property type="project" value="UniProtKB-KW"/>
</dbReference>
<name>A0A395LNL8_9SPHN</name>
<keyword evidence="3" id="KW-0645">Protease</keyword>
<dbReference type="Proteomes" id="UP000254101">
    <property type="component" value="Unassembled WGS sequence"/>
</dbReference>
<dbReference type="PANTHER" id="PTHR43592">
    <property type="entry name" value="CAAX AMINO TERMINAL PROTEASE"/>
    <property type="match status" value="1"/>
</dbReference>
<dbReference type="PANTHER" id="PTHR43592:SF15">
    <property type="entry name" value="CAAX AMINO TERMINAL PROTEASE FAMILY PROTEIN"/>
    <property type="match status" value="1"/>
</dbReference>
<comment type="caution">
    <text evidence="3">The sequence shown here is derived from an EMBL/GenBank/DDBJ whole genome shotgun (WGS) entry which is preliminary data.</text>
</comment>
<protein>
    <submittedName>
        <fullName evidence="3">CPBP family intramembrane metalloprotease</fullName>
    </submittedName>
</protein>
<accession>A0A395LNL8</accession>
<feature type="transmembrane region" description="Helical" evidence="1">
    <location>
        <begin position="88"/>
        <end position="114"/>
    </location>
</feature>
<dbReference type="GO" id="GO:0008237">
    <property type="term" value="F:metallopeptidase activity"/>
    <property type="evidence" value="ECO:0007669"/>
    <property type="project" value="UniProtKB-KW"/>
</dbReference>
<dbReference type="AlphaFoldDB" id="A0A395LNL8"/>
<feature type="transmembrane region" description="Helical" evidence="1">
    <location>
        <begin position="134"/>
        <end position="154"/>
    </location>
</feature>
<dbReference type="InterPro" id="IPR003675">
    <property type="entry name" value="Rce1/LyrA-like_dom"/>
</dbReference>
<feature type="transmembrane region" description="Helical" evidence="1">
    <location>
        <begin position="175"/>
        <end position="208"/>
    </location>
</feature>
<keyword evidence="1" id="KW-0812">Transmembrane</keyword>
<evidence type="ECO:0000313" key="3">
    <source>
        <dbReference type="EMBL" id="RDS77104.1"/>
    </source>
</evidence>
<dbReference type="GO" id="GO:0004175">
    <property type="term" value="F:endopeptidase activity"/>
    <property type="evidence" value="ECO:0007669"/>
    <property type="project" value="UniProtKB-ARBA"/>
</dbReference>
<evidence type="ECO:0000313" key="4">
    <source>
        <dbReference type="Proteomes" id="UP000254101"/>
    </source>
</evidence>
<dbReference type="GO" id="GO:0080120">
    <property type="term" value="P:CAAX-box protein maturation"/>
    <property type="evidence" value="ECO:0007669"/>
    <property type="project" value="UniProtKB-ARBA"/>
</dbReference>
<proteinExistence type="predicted"/>
<keyword evidence="3" id="KW-0378">Hydrolase</keyword>
<dbReference type="RefSeq" id="WP_115491325.1">
    <property type="nucleotide sequence ID" value="NZ_JACHWW010000001.1"/>
</dbReference>
<feature type="transmembrane region" description="Helical" evidence="1">
    <location>
        <begin position="214"/>
        <end position="235"/>
    </location>
</feature>
<keyword evidence="1" id="KW-1133">Transmembrane helix</keyword>
<evidence type="ECO:0000256" key="1">
    <source>
        <dbReference type="SAM" id="Phobius"/>
    </source>
</evidence>